<comment type="caution">
    <text evidence="1">The sequence shown here is derived from an EMBL/GenBank/DDBJ whole genome shotgun (WGS) entry which is preliminary data.</text>
</comment>
<reference evidence="1" key="1">
    <citation type="journal article" date="2023" name="Access Microbiol">
        <title>De-novo genome assembly for Akanthomyces muscarius, a biocontrol agent of insect agricultural pests.</title>
        <authorList>
            <person name="Erdos Z."/>
            <person name="Studholme D.J."/>
            <person name="Raymond B."/>
            <person name="Sharma M."/>
        </authorList>
    </citation>
    <scope>NUCLEOTIDE SEQUENCE</scope>
    <source>
        <strain evidence="1">Ve6</strain>
    </source>
</reference>
<organism evidence="1 2">
    <name type="scientific">Akanthomyces muscarius</name>
    <name type="common">Entomopathogenic fungus</name>
    <name type="synonym">Lecanicillium muscarium</name>
    <dbReference type="NCBI Taxonomy" id="2231603"/>
    <lineage>
        <taxon>Eukaryota</taxon>
        <taxon>Fungi</taxon>
        <taxon>Dikarya</taxon>
        <taxon>Ascomycota</taxon>
        <taxon>Pezizomycotina</taxon>
        <taxon>Sordariomycetes</taxon>
        <taxon>Hypocreomycetidae</taxon>
        <taxon>Hypocreales</taxon>
        <taxon>Cordycipitaceae</taxon>
        <taxon>Akanthomyces</taxon>
    </lineage>
</organism>
<evidence type="ECO:0000313" key="1">
    <source>
        <dbReference type="EMBL" id="KAJ4152956.1"/>
    </source>
</evidence>
<dbReference type="RefSeq" id="XP_056053614.1">
    <property type="nucleotide sequence ID" value="XM_056196471.1"/>
</dbReference>
<keyword evidence="2" id="KW-1185">Reference proteome</keyword>
<evidence type="ECO:0000313" key="2">
    <source>
        <dbReference type="Proteomes" id="UP001144673"/>
    </source>
</evidence>
<proteinExistence type="predicted"/>
<dbReference type="GeneID" id="80896631"/>
<protein>
    <submittedName>
        <fullName evidence="1">Uncharacterized protein</fullName>
    </submittedName>
</protein>
<dbReference type="AlphaFoldDB" id="A0A9W8QBZ2"/>
<dbReference type="Proteomes" id="UP001144673">
    <property type="component" value="Chromosome 5"/>
</dbReference>
<gene>
    <name evidence="1" type="ORF">LMH87_009472</name>
</gene>
<accession>A0A9W8QBZ2</accession>
<sequence length="95" mass="10488">MFCTVSTEEQLFAESRDAGTVCEQVSWLCCASSNDWVNGLGLTLTSDVALPEKAPCRGEGHCHTERVQRTVANATQHVDRSAYIATQLIRFFSFS</sequence>
<dbReference type="EMBL" id="JAJHUN010000008">
    <property type="protein sequence ID" value="KAJ4152956.1"/>
    <property type="molecule type" value="Genomic_DNA"/>
</dbReference>
<name>A0A9W8QBZ2_AKAMU</name>